<evidence type="ECO:0000313" key="1">
    <source>
        <dbReference type="EMBL" id="SFS11000.1"/>
    </source>
</evidence>
<dbReference type="GO" id="GO:0004553">
    <property type="term" value="F:hydrolase activity, hydrolyzing O-glycosyl compounds"/>
    <property type="evidence" value="ECO:0007669"/>
    <property type="project" value="InterPro"/>
</dbReference>
<dbReference type="STRING" id="1166337.SAMN05192580_3505"/>
<evidence type="ECO:0000313" key="2">
    <source>
        <dbReference type="Proteomes" id="UP000198824"/>
    </source>
</evidence>
<reference evidence="1 2" key="1">
    <citation type="submission" date="2016-10" db="EMBL/GenBank/DDBJ databases">
        <authorList>
            <person name="de Groot N.N."/>
        </authorList>
    </citation>
    <scope>NUCLEOTIDE SEQUENCE [LARGE SCALE GENOMIC DNA]</scope>
    <source>
        <strain evidence="1 2">S5-249</strain>
    </source>
</reference>
<proteinExistence type="predicted"/>
<dbReference type="EMBL" id="FOZG01000003">
    <property type="protein sequence ID" value="SFS11000.1"/>
    <property type="molecule type" value="Genomic_DNA"/>
</dbReference>
<gene>
    <name evidence="1" type="ORF">SAMN05192580_3505</name>
</gene>
<dbReference type="RefSeq" id="WP_093316496.1">
    <property type="nucleotide sequence ID" value="NZ_FOZG01000003.1"/>
</dbReference>
<dbReference type="SUPFAM" id="SSF49899">
    <property type="entry name" value="Concanavalin A-like lectins/glucanases"/>
    <property type="match status" value="1"/>
</dbReference>
<sequence length="270" mass="30297">MRALRIASIAIVAALILLGAAVWLTAPSARPGQLLVPANTPFSKGPWFAYAAPWGGESMALARPWAPYADAAIVDLKRFPANTVMHWRWPPLQPSNGPGVWGYDQVSYGNYDGGEPEQSAPPIRVKALTALSQAFRWSLANRWGDGNVLTEFYLRSSTTDVEAKTIEIGWFLHTPPRSRQFFNRSRLIGTYRDAQGRRWTVRMADRFCMFAPEQPGDIPQGSLDMLAALRWLQQKRVITGEEWMWGVAIGVEPVSGIGRFTLQDWRVVRR</sequence>
<accession>A0A1I6M5L3</accession>
<dbReference type="OrthoDB" id="8435598at2"/>
<dbReference type="Gene3D" id="2.60.120.180">
    <property type="match status" value="1"/>
</dbReference>
<keyword evidence="2" id="KW-1185">Reference proteome</keyword>
<dbReference type="Proteomes" id="UP000198824">
    <property type="component" value="Unassembled WGS sequence"/>
</dbReference>
<name>A0A1I6M5L3_9SPHN</name>
<dbReference type="InterPro" id="IPR013320">
    <property type="entry name" value="ConA-like_dom_sf"/>
</dbReference>
<dbReference type="AlphaFoldDB" id="A0A1I6M5L3"/>
<organism evidence="1 2">
    <name type="scientific">Sphingomonas jatrophae</name>
    <dbReference type="NCBI Taxonomy" id="1166337"/>
    <lineage>
        <taxon>Bacteria</taxon>
        <taxon>Pseudomonadati</taxon>
        <taxon>Pseudomonadota</taxon>
        <taxon>Alphaproteobacteria</taxon>
        <taxon>Sphingomonadales</taxon>
        <taxon>Sphingomonadaceae</taxon>
        <taxon>Sphingomonas</taxon>
    </lineage>
</organism>
<protein>
    <submittedName>
        <fullName evidence="1">Uncharacterized protein</fullName>
    </submittedName>
</protein>
<dbReference type="InterPro" id="IPR013319">
    <property type="entry name" value="GH11/12"/>
</dbReference>